<reference evidence="1 2" key="1">
    <citation type="submission" date="2017-01" db="EMBL/GenBank/DDBJ databases">
        <title>Genome Analysis of Deinococcus marmoris KOPRI26562.</title>
        <authorList>
            <person name="Kim J.H."/>
            <person name="Oh H.-M."/>
        </authorList>
    </citation>
    <scope>NUCLEOTIDE SEQUENCE [LARGE SCALE GENOMIC DNA]</scope>
    <source>
        <strain evidence="1 2">KOPRI26562</strain>
    </source>
</reference>
<dbReference type="AlphaFoldDB" id="A0A1U7NYQ5"/>
<proteinExistence type="predicted"/>
<sequence>MLTLSVSAHAQTAPNCALANLLDDGSYATLATGQWGEADQDAASFDWAECRAARLKKELAAFPKLSARIDGLRQQYRDMRALEGQLAGIRAGGGTLYNHAIPRMYPYLEDQLQSLSALARSSLGAQTGQLYGRKIAQATAEHIAYITTLRAYKPSPDEDYDLYNPQEWKAAVDRYEALGRAIMSTLGSRNDAATALGYSILDNTTFGASDTN</sequence>
<name>A0A1U7NYQ5_9DEIO</name>
<evidence type="ECO:0000313" key="2">
    <source>
        <dbReference type="Proteomes" id="UP000186607"/>
    </source>
</evidence>
<gene>
    <name evidence="1" type="ORF">BOO71_0007177</name>
</gene>
<evidence type="ECO:0000313" key="1">
    <source>
        <dbReference type="EMBL" id="OLV18040.1"/>
    </source>
</evidence>
<comment type="caution">
    <text evidence="1">The sequence shown here is derived from an EMBL/GenBank/DDBJ whole genome shotgun (WGS) entry which is preliminary data.</text>
</comment>
<dbReference type="Proteomes" id="UP000186607">
    <property type="component" value="Unassembled WGS sequence"/>
</dbReference>
<accession>A0A1U7NYQ5</accession>
<protein>
    <submittedName>
        <fullName evidence="1">Uncharacterized protein</fullName>
    </submittedName>
</protein>
<organism evidence="1 2">
    <name type="scientific">Deinococcus marmoris</name>
    <dbReference type="NCBI Taxonomy" id="249408"/>
    <lineage>
        <taxon>Bacteria</taxon>
        <taxon>Thermotogati</taxon>
        <taxon>Deinococcota</taxon>
        <taxon>Deinococci</taxon>
        <taxon>Deinococcales</taxon>
        <taxon>Deinococcaceae</taxon>
        <taxon>Deinococcus</taxon>
    </lineage>
</organism>
<dbReference type="EMBL" id="MSTI01000077">
    <property type="protein sequence ID" value="OLV18040.1"/>
    <property type="molecule type" value="Genomic_DNA"/>
</dbReference>
<keyword evidence="2" id="KW-1185">Reference proteome</keyword>